<dbReference type="Pfam" id="PF04233">
    <property type="entry name" value="Phage_Mu_F"/>
    <property type="match status" value="1"/>
</dbReference>
<accession>A0ABT9CIT1</accession>
<comment type="caution">
    <text evidence="2">The sequence shown here is derived from an EMBL/GenBank/DDBJ whole genome shotgun (WGS) entry which is preliminary data.</text>
</comment>
<dbReference type="Proteomes" id="UP001240171">
    <property type="component" value="Unassembled WGS sequence"/>
</dbReference>
<gene>
    <name evidence="2" type="ORF">Q5741_18720</name>
</gene>
<evidence type="ECO:0000313" key="2">
    <source>
        <dbReference type="EMBL" id="MDO7908438.1"/>
    </source>
</evidence>
<evidence type="ECO:0000259" key="1">
    <source>
        <dbReference type="Pfam" id="PF04233"/>
    </source>
</evidence>
<sequence>MCESCWVLIAKADDDEFLDSLDLNHAERAVLNELYKQGESRVTEILELQGKELLAAILELSEELQVDPDELARLIEDVQSGELFQVKFIEAIQEAFAPLFQYAGETELKALDESKVWAVENTAAARFTSQLEDLVPSMNDTTKDVMLRSLERAIAEGATPSERALLVQEVSRTAAEGEEGPFSMQRAQRVARTFSTAAANGGKLEGWRQSEIAKGKRWRSAAGTRTRKSHRKANNQVVPLEKPFDVGDSKLMHPGDPAGESKEIVNCRCSMQLVID</sequence>
<feature type="domain" description="Phage head morphogenesis" evidence="1">
    <location>
        <begin position="148"/>
        <end position="271"/>
    </location>
</feature>
<dbReference type="EMBL" id="JAUQTB010000016">
    <property type="protein sequence ID" value="MDO7908438.1"/>
    <property type="molecule type" value="Genomic_DNA"/>
</dbReference>
<dbReference type="RefSeq" id="WP_305025658.1">
    <property type="nucleotide sequence ID" value="NZ_JAUQTB010000016.1"/>
</dbReference>
<proteinExistence type="predicted"/>
<reference evidence="2 3" key="1">
    <citation type="submission" date="2023-07" db="EMBL/GenBank/DDBJ databases">
        <title>Paenibacillus sp. JX-17 nov. isolated from soil.</title>
        <authorList>
            <person name="Wan Y."/>
            <person name="Liu B."/>
        </authorList>
    </citation>
    <scope>NUCLEOTIDE SEQUENCE [LARGE SCALE GENOMIC DNA]</scope>
    <source>
        <strain evidence="2 3">JX-17</strain>
    </source>
</reference>
<evidence type="ECO:0000313" key="3">
    <source>
        <dbReference type="Proteomes" id="UP001240171"/>
    </source>
</evidence>
<dbReference type="InterPro" id="IPR006528">
    <property type="entry name" value="Phage_head_morphogenesis_dom"/>
</dbReference>
<keyword evidence="3" id="KW-1185">Reference proteome</keyword>
<organism evidence="2 3">
    <name type="scientific">Paenibacillus lacisoli</name>
    <dbReference type="NCBI Taxonomy" id="3064525"/>
    <lineage>
        <taxon>Bacteria</taxon>
        <taxon>Bacillati</taxon>
        <taxon>Bacillota</taxon>
        <taxon>Bacilli</taxon>
        <taxon>Bacillales</taxon>
        <taxon>Paenibacillaceae</taxon>
        <taxon>Paenibacillus</taxon>
    </lineage>
</organism>
<protein>
    <submittedName>
        <fullName evidence="2">Phage minor head protein</fullName>
    </submittedName>
</protein>
<name>A0ABT9CIT1_9BACL</name>